<name>A0A643CN54_ANAMA</name>
<evidence type="ECO:0000256" key="10">
    <source>
        <dbReference type="ARBA" id="ARBA00023186"/>
    </source>
</evidence>
<dbReference type="CDD" id="cd19961">
    <property type="entry name" value="EcYidC-like_peri"/>
    <property type="match status" value="1"/>
</dbReference>
<dbReference type="GO" id="GO:0051205">
    <property type="term" value="P:protein insertion into membrane"/>
    <property type="evidence" value="ECO:0007669"/>
    <property type="project" value="TreeGrafter"/>
</dbReference>
<dbReference type="EMBL" id="VTCY01000001">
    <property type="protein sequence ID" value="KAB0452833.1"/>
    <property type="molecule type" value="Genomic_DNA"/>
</dbReference>
<gene>
    <name evidence="13 16" type="primary">yidC</name>
    <name evidence="16" type="ORF">FY207_00425</name>
</gene>
<keyword evidence="5 13" id="KW-1003">Cell membrane</keyword>
<dbReference type="OMA" id="YAEFGWV"/>
<comment type="function">
    <text evidence="13">Required for the insertion and/or proper folding and/or complex formation of integral membrane proteins into the membrane. Involved in integration of membrane proteins that insert both dependently and independently of the Sec translocase complex, as well as at least some lipoproteins. Aids folding of multispanning membrane proteins.</text>
</comment>
<dbReference type="AlphaFoldDB" id="A0A643CN54"/>
<proteinExistence type="inferred from homology"/>
<comment type="caution">
    <text evidence="16">The sequence shown here is derived from an EMBL/GenBank/DDBJ whole genome shotgun (WGS) entry which is preliminary data.</text>
</comment>
<evidence type="ECO:0000256" key="4">
    <source>
        <dbReference type="ARBA" id="ARBA00022448"/>
    </source>
</evidence>
<keyword evidence="6 13" id="KW-0812">Transmembrane</keyword>
<evidence type="ECO:0000256" key="2">
    <source>
        <dbReference type="ARBA" id="ARBA00010527"/>
    </source>
</evidence>
<dbReference type="InterPro" id="IPR019998">
    <property type="entry name" value="Membr_insert_YidC"/>
</dbReference>
<dbReference type="NCBIfam" id="TIGR03593">
    <property type="entry name" value="yidC_nterm"/>
    <property type="match status" value="1"/>
</dbReference>
<keyword evidence="7 13" id="KW-0653">Protein transport</keyword>
<dbReference type="InterPro" id="IPR028055">
    <property type="entry name" value="YidC/Oxa/ALB_C"/>
</dbReference>
<feature type="domain" description="Membrane insertase YidC/Oxa/ALB C-terminal" evidence="14">
    <location>
        <begin position="438"/>
        <end position="634"/>
    </location>
</feature>
<accession>A0A643CN54</accession>
<evidence type="ECO:0000256" key="13">
    <source>
        <dbReference type="HAMAP-Rule" id="MF_01810"/>
    </source>
</evidence>
<evidence type="ECO:0000256" key="11">
    <source>
        <dbReference type="ARBA" id="ARBA00033245"/>
    </source>
</evidence>
<dbReference type="GO" id="GO:0032977">
    <property type="term" value="F:membrane insertase activity"/>
    <property type="evidence" value="ECO:0007669"/>
    <property type="project" value="InterPro"/>
</dbReference>
<evidence type="ECO:0000256" key="9">
    <source>
        <dbReference type="ARBA" id="ARBA00023136"/>
    </source>
</evidence>
<dbReference type="GO" id="GO:0005886">
    <property type="term" value="C:plasma membrane"/>
    <property type="evidence" value="ECO:0007669"/>
    <property type="project" value="UniProtKB-SubCell"/>
</dbReference>
<dbReference type="PRINTS" id="PR01900">
    <property type="entry name" value="YIDCPROTEIN"/>
</dbReference>
<evidence type="ECO:0000256" key="12">
    <source>
        <dbReference type="ARBA" id="ARBA00033342"/>
    </source>
</evidence>
<comment type="similarity">
    <text evidence="2 13">Belongs to the OXA1/ALB3/YidC family. Type 1 subfamily.</text>
</comment>
<feature type="transmembrane region" description="Helical" evidence="13">
    <location>
        <begin position="507"/>
        <end position="528"/>
    </location>
</feature>
<keyword evidence="8 13" id="KW-1133">Transmembrane helix</keyword>
<feature type="domain" description="Membrane insertase YidC N-terminal" evidence="15">
    <location>
        <begin position="142"/>
        <end position="427"/>
    </location>
</feature>
<evidence type="ECO:0000259" key="14">
    <source>
        <dbReference type="Pfam" id="PF02096"/>
    </source>
</evidence>
<dbReference type="PRINTS" id="PR00701">
    <property type="entry name" value="60KDINNERMP"/>
</dbReference>
<evidence type="ECO:0000259" key="15">
    <source>
        <dbReference type="Pfam" id="PF14849"/>
    </source>
</evidence>
<dbReference type="InterPro" id="IPR001708">
    <property type="entry name" value="YidC/ALB3/OXA1/COX18"/>
</dbReference>
<sequence>MSYRHNQLGIRRENALLAMFSLITCPVSDFSRAVVQTSVDPCCLVVLYMLASVLRLWRFKQNVGRSPVRPVIVWYMSEARNLVLAVVASVAVMVGWRFVYERVLVKEYPQQQREVVSESLIPEAMDVAEYRPRVDAINSVPRVRLGNTSVRASISLKGALVDDVSLTKYQVSTDKHSENVVLMSPEGTREDSIVEFGWIDPEHKTKVPDKNTLWEVEQGSEASGEGSATLRWDNGQGLVFRLRFSIDRAYMFSVSQEVENSTGEDLRLSYYGRINKAHAQDGKSYWISHEGAIGSFGHGLQEWTYKDMQKGSGARVGATNEGTGSHWIGLADKYWFTALVPSSDKGKLAFRAKHVPRNDVDHFQVDFSRSYGTIPAGGKAESTTQLFIGAKELAVLDNYRSGLNIPLFDKAVDFGVLYFITKPVFQLLQYFHKVVGNFGLAIVMLTIAIKLVVFPLSSKSYVSMFKLKKLQPEISRIRELHKTDDVRISKEISALFRKHGVSPMSGFLPILVQIPVFFALYKVLFVTIEMRHAPLFAWIQDLSSHDTANLLNLFGLLRFEPPICVGVLPIILGITMVLQQKINQQDQATQDPYGVMKFLPYVFVFIFSSFPAGLVLYWICSNVITMLQQLFVRRFIFDRRDLVNNSA</sequence>
<dbReference type="Pfam" id="PF14849">
    <property type="entry name" value="YidC_periplas"/>
    <property type="match status" value="1"/>
</dbReference>
<dbReference type="InterPro" id="IPR028053">
    <property type="entry name" value="Membr_insert_YidC_N"/>
</dbReference>
<evidence type="ECO:0000256" key="8">
    <source>
        <dbReference type="ARBA" id="ARBA00022989"/>
    </source>
</evidence>
<organism evidence="16">
    <name type="scientific">Anaplasma marginale</name>
    <dbReference type="NCBI Taxonomy" id="770"/>
    <lineage>
        <taxon>Bacteria</taxon>
        <taxon>Pseudomonadati</taxon>
        <taxon>Pseudomonadota</taxon>
        <taxon>Alphaproteobacteria</taxon>
        <taxon>Rickettsiales</taxon>
        <taxon>Anaplasmataceae</taxon>
        <taxon>Anaplasma</taxon>
    </lineage>
</organism>
<feature type="transmembrane region" description="Helical" evidence="13">
    <location>
        <begin position="559"/>
        <end position="578"/>
    </location>
</feature>
<feature type="transmembrane region" description="Helical" evidence="13">
    <location>
        <begin position="434"/>
        <end position="456"/>
    </location>
</feature>
<comment type="subcellular location">
    <subcellularLocation>
        <location evidence="1">Cell inner membrane</location>
        <topology evidence="1">Multi-pass membrane protein</topology>
    </subcellularLocation>
    <subcellularLocation>
        <location evidence="13">Cell membrane</location>
        <topology evidence="13">Multi-pass membrane protein</topology>
    </subcellularLocation>
</comment>
<dbReference type="NCBIfam" id="NF002353">
    <property type="entry name" value="PRK01318.1-4"/>
    <property type="match status" value="1"/>
</dbReference>
<dbReference type="Gene3D" id="2.70.98.90">
    <property type="match status" value="1"/>
</dbReference>
<protein>
    <recommendedName>
        <fullName evidence="3 13">Membrane protein insertase YidC</fullName>
    </recommendedName>
    <alternativeName>
        <fullName evidence="12 13">Foldase YidC</fullName>
    </alternativeName>
    <alternativeName>
        <fullName evidence="11 13">Membrane integrase YidC</fullName>
    </alternativeName>
    <alternativeName>
        <fullName evidence="13">Membrane protein YidC</fullName>
    </alternativeName>
</protein>
<comment type="subunit">
    <text evidence="13">Interacts with the Sec translocase complex via SecD. Specifically interacts with transmembrane segments of nascent integral membrane proteins during membrane integration.</text>
</comment>
<dbReference type="Pfam" id="PF02096">
    <property type="entry name" value="60KD_IMP"/>
    <property type="match status" value="1"/>
</dbReference>
<dbReference type="GO" id="GO:0015031">
    <property type="term" value="P:protein transport"/>
    <property type="evidence" value="ECO:0007669"/>
    <property type="project" value="UniProtKB-KW"/>
</dbReference>
<feature type="transmembrane region" description="Helical" evidence="13">
    <location>
        <begin position="81"/>
        <end position="100"/>
    </location>
</feature>
<dbReference type="CDD" id="cd20070">
    <property type="entry name" value="5TM_YidC_Alb3"/>
    <property type="match status" value="1"/>
</dbReference>
<dbReference type="PANTHER" id="PTHR12428">
    <property type="entry name" value="OXA1"/>
    <property type="match status" value="1"/>
</dbReference>
<evidence type="ECO:0000256" key="3">
    <source>
        <dbReference type="ARBA" id="ARBA00015325"/>
    </source>
</evidence>
<dbReference type="NCBIfam" id="TIGR03592">
    <property type="entry name" value="yidC_oxa1_cterm"/>
    <property type="match status" value="1"/>
</dbReference>
<feature type="transmembrane region" description="Helical" evidence="13">
    <location>
        <begin position="598"/>
        <end position="619"/>
    </location>
</feature>
<evidence type="ECO:0000256" key="7">
    <source>
        <dbReference type="ARBA" id="ARBA00022927"/>
    </source>
</evidence>
<dbReference type="PANTHER" id="PTHR12428:SF65">
    <property type="entry name" value="CYTOCHROME C OXIDASE ASSEMBLY PROTEIN COX18, MITOCHONDRIAL"/>
    <property type="match status" value="1"/>
</dbReference>
<evidence type="ECO:0000256" key="6">
    <source>
        <dbReference type="ARBA" id="ARBA00022692"/>
    </source>
</evidence>
<evidence type="ECO:0000256" key="5">
    <source>
        <dbReference type="ARBA" id="ARBA00022475"/>
    </source>
</evidence>
<dbReference type="InterPro" id="IPR038221">
    <property type="entry name" value="YidC_periplasmic_sf"/>
</dbReference>
<reference evidence="16" key="1">
    <citation type="submission" date="2019-08" db="EMBL/GenBank/DDBJ databases">
        <authorList>
            <person name="Amaro Estrada I."/>
            <person name="Quiroz Castaneda R.E."/>
            <person name="Martinez Ocampo F."/>
            <person name="Rodriguez Camarillo S.D."/>
        </authorList>
    </citation>
    <scope>NUCLEOTIDE SEQUENCE</scope>
    <source>
        <strain evidence="16">MEX-30-184-02</strain>
    </source>
</reference>
<dbReference type="HAMAP" id="MF_01810">
    <property type="entry name" value="YidC_type1"/>
    <property type="match status" value="1"/>
</dbReference>
<keyword evidence="9 13" id="KW-0472">Membrane</keyword>
<dbReference type="InterPro" id="IPR047196">
    <property type="entry name" value="YidC_ALB_C"/>
</dbReference>
<evidence type="ECO:0000313" key="16">
    <source>
        <dbReference type="EMBL" id="KAB0452833.1"/>
    </source>
</evidence>
<evidence type="ECO:0000256" key="1">
    <source>
        <dbReference type="ARBA" id="ARBA00004429"/>
    </source>
</evidence>
<keyword evidence="10 13" id="KW-0143">Chaperone</keyword>
<keyword evidence="4 13" id="KW-0813">Transport</keyword>